<name>A0A1W1V1U7_PEPAS</name>
<keyword evidence="6 12" id="KW-0418">Kinase</keyword>
<dbReference type="Gene3D" id="3.30.565.10">
    <property type="entry name" value="Histidine kinase-like ATPase, C-terminal domain"/>
    <property type="match status" value="1"/>
</dbReference>
<dbReference type="Pfam" id="PF02518">
    <property type="entry name" value="HATPase_c"/>
    <property type="match status" value="1"/>
</dbReference>
<comment type="subcellular location">
    <subcellularLocation>
        <location evidence="2">Membrane</location>
    </subcellularLocation>
</comment>
<dbReference type="Gene3D" id="1.10.287.130">
    <property type="match status" value="1"/>
</dbReference>
<dbReference type="FunFam" id="3.30.565.10:FF:000006">
    <property type="entry name" value="Sensor histidine kinase WalK"/>
    <property type="match status" value="1"/>
</dbReference>
<comment type="catalytic activity">
    <reaction evidence="1">
        <text>ATP + protein L-histidine = ADP + protein N-phospho-L-histidine.</text>
        <dbReference type="EC" id="2.7.13.3"/>
    </reaction>
</comment>
<evidence type="ECO:0000313" key="12">
    <source>
        <dbReference type="EMBL" id="SMB87295.1"/>
    </source>
</evidence>
<reference evidence="13" key="1">
    <citation type="submission" date="2017-04" db="EMBL/GenBank/DDBJ databases">
        <authorList>
            <person name="Varghese N."/>
            <person name="Submissions S."/>
        </authorList>
    </citation>
    <scope>NUCLEOTIDE SEQUENCE [LARGE SCALE GENOMIC DNA]</scope>
    <source>
        <strain evidence="13">DSM 20463</strain>
    </source>
</reference>
<keyword evidence="7" id="KW-0902">Two-component regulatory system</keyword>
<evidence type="ECO:0000256" key="1">
    <source>
        <dbReference type="ARBA" id="ARBA00000085"/>
    </source>
</evidence>
<dbReference type="PANTHER" id="PTHR45453:SF1">
    <property type="entry name" value="PHOSPHATE REGULON SENSOR PROTEIN PHOR"/>
    <property type="match status" value="1"/>
</dbReference>
<evidence type="ECO:0000256" key="6">
    <source>
        <dbReference type="ARBA" id="ARBA00022777"/>
    </source>
</evidence>
<proteinExistence type="predicted"/>
<evidence type="ECO:0000256" key="5">
    <source>
        <dbReference type="ARBA" id="ARBA00022679"/>
    </source>
</evidence>
<dbReference type="Gene3D" id="3.30.450.20">
    <property type="entry name" value="PAS domain"/>
    <property type="match status" value="2"/>
</dbReference>
<dbReference type="InterPro" id="IPR003661">
    <property type="entry name" value="HisK_dim/P_dom"/>
</dbReference>
<evidence type="ECO:0000313" key="13">
    <source>
        <dbReference type="Proteomes" id="UP000192368"/>
    </source>
</evidence>
<dbReference type="SMART" id="SM00387">
    <property type="entry name" value="HATPase_c"/>
    <property type="match status" value="1"/>
</dbReference>
<dbReference type="SMART" id="SM00304">
    <property type="entry name" value="HAMP"/>
    <property type="match status" value="1"/>
</dbReference>
<accession>A0A1W1V1U7</accession>
<dbReference type="FunFam" id="1.10.287.130:FF:000001">
    <property type="entry name" value="Two-component sensor histidine kinase"/>
    <property type="match status" value="1"/>
</dbReference>
<dbReference type="GO" id="GO:0004721">
    <property type="term" value="F:phosphoprotein phosphatase activity"/>
    <property type="evidence" value="ECO:0007669"/>
    <property type="project" value="TreeGrafter"/>
</dbReference>
<evidence type="ECO:0000256" key="4">
    <source>
        <dbReference type="ARBA" id="ARBA00022553"/>
    </source>
</evidence>
<evidence type="ECO:0000259" key="10">
    <source>
        <dbReference type="PROSITE" id="PS50109"/>
    </source>
</evidence>
<dbReference type="PANTHER" id="PTHR45453">
    <property type="entry name" value="PHOSPHATE REGULON SENSOR PROTEIN PHOR"/>
    <property type="match status" value="1"/>
</dbReference>
<dbReference type="EMBL" id="FWWR01000009">
    <property type="protein sequence ID" value="SMB87295.1"/>
    <property type="molecule type" value="Genomic_DNA"/>
</dbReference>
<feature type="domain" description="HAMP" evidence="11">
    <location>
        <begin position="200"/>
        <end position="252"/>
    </location>
</feature>
<dbReference type="CDD" id="cd06225">
    <property type="entry name" value="HAMP"/>
    <property type="match status" value="1"/>
</dbReference>
<dbReference type="Gene3D" id="1.10.8.500">
    <property type="entry name" value="HAMP domain in histidine kinase"/>
    <property type="match status" value="1"/>
</dbReference>
<evidence type="ECO:0000259" key="11">
    <source>
        <dbReference type="PROSITE" id="PS50885"/>
    </source>
</evidence>
<dbReference type="EC" id="2.7.13.3" evidence="3"/>
<keyword evidence="9" id="KW-0812">Transmembrane</keyword>
<evidence type="ECO:0000256" key="7">
    <source>
        <dbReference type="ARBA" id="ARBA00023012"/>
    </source>
</evidence>
<gene>
    <name evidence="12" type="ORF">SAMN00017477_1075</name>
</gene>
<organism evidence="12 13">
    <name type="scientific">Peptoniphilus asaccharolyticus DSM 20463</name>
    <dbReference type="NCBI Taxonomy" id="573058"/>
    <lineage>
        <taxon>Bacteria</taxon>
        <taxon>Bacillati</taxon>
        <taxon>Bacillota</taxon>
        <taxon>Tissierellia</taxon>
        <taxon>Tissierellales</taxon>
        <taxon>Peptoniphilaceae</taxon>
        <taxon>Peptoniphilus</taxon>
    </lineage>
</organism>
<dbReference type="Proteomes" id="UP000192368">
    <property type="component" value="Unassembled WGS sequence"/>
</dbReference>
<dbReference type="GO" id="GO:0005886">
    <property type="term" value="C:plasma membrane"/>
    <property type="evidence" value="ECO:0007669"/>
    <property type="project" value="TreeGrafter"/>
</dbReference>
<keyword evidence="9" id="KW-1133">Transmembrane helix</keyword>
<feature type="transmembrane region" description="Helical" evidence="9">
    <location>
        <begin position="179"/>
        <end position="199"/>
    </location>
</feature>
<dbReference type="PROSITE" id="PS50109">
    <property type="entry name" value="HIS_KIN"/>
    <property type="match status" value="1"/>
</dbReference>
<dbReference type="Pfam" id="PF00512">
    <property type="entry name" value="HisKA"/>
    <property type="match status" value="1"/>
</dbReference>
<dbReference type="CDD" id="cd00082">
    <property type="entry name" value="HisKA"/>
    <property type="match status" value="1"/>
</dbReference>
<dbReference type="PRINTS" id="PR00344">
    <property type="entry name" value="BCTRLSENSOR"/>
</dbReference>
<evidence type="ECO:0000256" key="8">
    <source>
        <dbReference type="ARBA" id="ARBA00023136"/>
    </source>
</evidence>
<dbReference type="SUPFAM" id="SSF158472">
    <property type="entry name" value="HAMP domain-like"/>
    <property type="match status" value="1"/>
</dbReference>
<keyword evidence="8 9" id="KW-0472">Membrane</keyword>
<dbReference type="Pfam" id="PF00672">
    <property type="entry name" value="HAMP"/>
    <property type="match status" value="1"/>
</dbReference>
<evidence type="ECO:0000256" key="3">
    <source>
        <dbReference type="ARBA" id="ARBA00012438"/>
    </source>
</evidence>
<dbReference type="SMART" id="SM00388">
    <property type="entry name" value="HisKA"/>
    <property type="match status" value="1"/>
</dbReference>
<feature type="domain" description="Histidine kinase" evidence="10">
    <location>
        <begin position="372"/>
        <end position="589"/>
    </location>
</feature>
<keyword evidence="4" id="KW-0597">Phosphoprotein</keyword>
<dbReference type="OrthoDB" id="9813151at2"/>
<protein>
    <recommendedName>
        <fullName evidence="3">histidine kinase</fullName>
        <ecNumber evidence="3">2.7.13.3</ecNumber>
    </recommendedName>
</protein>
<evidence type="ECO:0000256" key="9">
    <source>
        <dbReference type="SAM" id="Phobius"/>
    </source>
</evidence>
<dbReference type="GO" id="GO:0016036">
    <property type="term" value="P:cellular response to phosphate starvation"/>
    <property type="evidence" value="ECO:0007669"/>
    <property type="project" value="TreeGrafter"/>
</dbReference>
<dbReference type="InterPro" id="IPR005467">
    <property type="entry name" value="His_kinase_dom"/>
</dbReference>
<feature type="transmembrane region" description="Helical" evidence="9">
    <location>
        <begin position="12"/>
        <end position="29"/>
    </location>
</feature>
<dbReference type="Pfam" id="PF13188">
    <property type="entry name" value="PAS_8"/>
    <property type="match status" value="1"/>
</dbReference>
<dbReference type="InterPro" id="IPR000014">
    <property type="entry name" value="PAS"/>
</dbReference>
<evidence type="ECO:0000256" key="2">
    <source>
        <dbReference type="ARBA" id="ARBA00004370"/>
    </source>
</evidence>
<dbReference type="InterPro" id="IPR036890">
    <property type="entry name" value="HATPase_C_sf"/>
</dbReference>
<dbReference type="InterPro" id="IPR050351">
    <property type="entry name" value="BphY/WalK/GraS-like"/>
</dbReference>
<dbReference type="CDD" id="cd00075">
    <property type="entry name" value="HATPase"/>
    <property type="match status" value="1"/>
</dbReference>
<dbReference type="InterPro" id="IPR004358">
    <property type="entry name" value="Sig_transdc_His_kin-like_C"/>
</dbReference>
<dbReference type="AlphaFoldDB" id="A0A1W1V1U7"/>
<dbReference type="SUPFAM" id="SSF47384">
    <property type="entry name" value="Homodimeric domain of signal transducing histidine kinase"/>
    <property type="match status" value="1"/>
</dbReference>
<dbReference type="InterPro" id="IPR036097">
    <property type="entry name" value="HisK_dim/P_sf"/>
</dbReference>
<dbReference type="RefSeq" id="WP_084230676.1">
    <property type="nucleotide sequence ID" value="NZ_FWWR01000009.1"/>
</dbReference>
<dbReference type="STRING" id="573058.SAMN00017477_1075"/>
<dbReference type="SUPFAM" id="SSF55874">
    <property type="entry name" value="ATPase domain of HSP90 chaperone/DNA topoisomerase II/histidine kinase"/>
    <property type="match status" value="1"/>
</dbReference>
<dbReference type="InterPro" id="IPR003660">
    <property type="entry name" value="HAMP_dom"/>
</dbReference>
<sequence length="591" mass="66840">MLSSIKYRFMTIYFLLVLVCMSIVGAFIINRLESAQLQNVTENMNSTMNSIVTTSSYLTSEDWLSNQDQIINTFISWRFPSNQSMYALTADENPLIIAASKNVNLIPLAIANDTIEPDLVLNSISGSESQRVIFDENSNLHEKHISKPIFSSQGKVMGVLYMTENLNGIYDVIDNARSILTYATGIGLIITLTLGYFLANSITGPIRDLTKKAKLMARGDFNQKVEIKSNDEIGNLGSMFNYLTEELNATMEQMEIEKGKLNTIFTYMQEGVIAVDKNGFLIHANPTAKRILNLKTNTGENLDLESFNISNLDYNDYSSLVGDGEIEIEDRFYKLKYAPFRREKINQGIIVVFQDMTKEHNLDIMRKEFVANVSHELKTPITTIKSYSETILDSEMTYEDIKHFVGTINRESNRMGRLVSDLLQLSNIDYGTNNFVFEPIDTYDIISQTLESLNIMIKEKSHNILLDIPMDIKDLYADMHSTEQIIMNIISNAIKYTAPKGKIEIHCRNIGEYVELKVKDNGIGIPEADLKRIFERFYRVEKGRSRAMGGTGLGLSIAKELTENMGGSIRVNSKYNHGTEVILTFKGVSHE</sequence>
<dbReference type="GO" id="GO:0000155">
    <property type="term" value="F:phosphorelay sensor kinase activity"/>
    <property type="evidence" value="ECO:0007669"/>
    <property type="project" value="InterPro"/>
</dbReference>
<keyword evidence="13" id="KW-1185">Reference proteome</keyword>
<dbReference type="PROSITE" id="PS50885">
    <property type="entry name" value="HAMP"/>
    <property type="match status" value="1"/>
</dbReference>
<keyword evidence="5" id="KW-0808">Transferase</keyword>
<dbReference type="InterPro" id="IPR003594">
    <property type="entry name" value="HATPase_dom"/>
</dbReference>